<dbReference type="PANTHER" id="PTHR43434">
    <property type="entry name" value="PHOSPHOGLYCOLATE PHOSPHATASE"/>
    <property type="match status" value="1"/>
</dbReference>
<organism evidence="2 4">
    <name type="scientific">Candidatus Altarchaeum hamiconexum</name>
    <dbReference type="NCBI Taxonomy" id="1803513"/>
    <lineage>
        <taxon>Archaea</taxon>
        <taxon>Candidatus Altarchaeota</taxon>
        <taxon>Candidatus Altiarchaeia</taxon>
        <taxon>Candidatus Altarchaeales</taxon>
        <taxon>Candidatus Altarchaeaceae</taxon>
        <taxon>Candidatus Altarchaeum</taxon>
    </lineage>
</organism>
<dbReference type="Proteomes" id="UP000738826">
    <property type="component" value="Unassembled WGS sequence"/>
</dbReference>
<dbReference type="InterPro" id="IPR006439">
    <property type="entry name" value="HAD-SF_hydro_IA"/>
</dbReference>
<dbReference type="NCBIfam" id="TIGR01549">
    <property type="entry name" value="HAD-SF-IA-v1"/>
    <property type="match status" value="1"/>
</dbReference>
<comment type="caution">
    <text evidence="2">The sequence shown here is derived from an EMBL/GenBank/DDBJ whole genome shotgun (WGS) entry which is preliminary data.</text>
</comment>
<name>A0A8J8CED5_9ARCH</name>
<evidence type="ECO:0000313" key="2">
    <source>
        <dbReference type="EMBL" id="NCN64681.1"/>
    </source>
</evidence>
<dbReference type="Proteomes" id="UP000768163">
    <property type="component" value="Unassembled WGS sequence"/>
</dbReference>
<evidence type="ECO:0000313" key="3">
    <source>
        <dbReference type="EMBL" id="NCS91655.1"/>
    </source>
</evidence>
<protein>
    <submittedName>
        <fullName evidence="2">HAD-IA family hydrolase</fullName>
    </submittedName>
</protein>
<dbReference type="Pfam" id="PF13419">
    <property type="entry name" value="HAD_2"/>
    <property type="match status" value="1"/>
</dbReference>
<sequence length="217" mass="24193">MAETQGILFDLDGTLVDSFPSIIIAFKEAFKILKPYAKNNINFTDDGIKKLIGSPHQETFRKICSDPKAVKNAADIFRDTRKKFKVDMIDGSVDLLMFLKTKNFKLGIVTTTGRELTEKILSDLNVQNLFEAIITGNDVSNLKPHPEPILKALEILNLSKDGCIMAGDHPNDIMAANAANIKSIAILYARTKDEFMKYKPTYIVNSIGEIKNIVTKL</sequence>
<keyword evidence="2" id="KW-0378">Hydrolase</keyword>
<dbReference type="Gene3D" id="1.10.150.240">
    <property type="entry name" value="Putative phosphatase, domain 2"/>
    <property type="match status" value="1"/>
</dbReference>
<dbReference type="EMBL" id="JAACVF010000028">
    <property type="protein sequence ID" value="NCN64681.1"/>
    <property type="molecule type" value="Genomic_DNA"/>
</dbReference>
<evidence type="ECO:0000313" key="4">
    <source>
        <dbReference type="Proteomes" id="UP000768163"/>
    </source>
</evidence>
<dbReference type="Gene3D" id="3.40.50.1000">
    <property type="entry name" value="HAD superfamily/HAD-like"/>
    <property type="match status" value="1"/>
</dbReference>
<proteinExistence type="inferred from homology"/>
<dbReference type="SFLD" id="SFLDG01129">
    <property type="entry name" value="C1.5:_HAD__Beta-PGM__Phosphata"/>
    <property type="match status" value="1"/>
</dbReference>
<dbReference type="EMBL" id="JAACQH010000096">
    <property type="protein sequence ID" value="NCS91655.1"/>
    <property type="molecule type" value="Genomic_DNA"/>
</dbReference>
<dbReference type="InterPro" id="IPR023214">
    <property type="entry name" value="HAD_sf"/>
</dbReference>
<dbReference type="InterPro" id="IPR023198">
    <property type="entry name" value="PGP-like_dom2"/>
</dbReference>
<reference evidence="2" key="1">
    <citation type="submission" date="2019-11" db="EMBL/GenBank/DDBJ databases">
        <title>Lipid analysis of CO2-rich subsurface aquifers suggests an autotrophy-based deep biosphere with lysolipids enriched in CPR bacteria.</title>
        <authorList>
            <person name="Probst A.J."/>
            <person name="Elling F.J."/>
            <person name="Castelle C.J."/>
            <person name="Zhu Q."/>
            <person name="Elvert M."/>
            <person name="Birarda G."/>
            <person name="Holman H.-Y."/>
            <person name="Lane K.R."/>
            <person name="Ladd B."/>
            <person name="Ryan M.C."/>
            <person name="Woyke T."/>
            <person name="Hinrichs K.-U."/>
            <person name="Banfield J.F."/>
        </authorList>
    </citation>
    <scope>NUCLEOTIDE SEQUENCE</scope>
    <source>
        <strain evidence="2">CG_2015-01_33_1645</strain>
        <strain evidence="3">CG_2015-04_33_537</strain>
    </source>
</reference>
<gene>
    <name evidence="3" type="ORF">GW779_04500</name>
    <name evidence="2" type="ORF">GW910_01185</name>
</gene>
<dbReference type="InterPro" id="IPR041492">
    <property type="entry name" value="HAD_2"/>
</dbReference>
<accession>A0A8J8CED5</accession>
<dbReference type="AlphaFoldDB" id="A0A8J8CED5"/>
<dbReference type="GO" id="GO:0008967">
    <property type="term" value="F:phosphoglycolate phosphatase activity"/>
    <property type="evidence" value="ECO:0007669"/>
    <property type="project" value="TreeGrafter"/>
</dbReference>
<dbReference type="GO" id="GO:0006281">
    <property type="term" value="P:DNA repair"/>
    <property type="evidence" value="ECO:0007669"/>
    <property type="project" value="TreeGrafter"/>
</dbReference>
<dbReference type="SFLD" id="SFLDS00003">
    <property type="entry name" value="Haloacid_Dehalogenase"/>
    <property type="match status" value="1"/>
</dbReference>
<dbReference type="SUPFAM" id="SSF56784">
    <property type="entry name" value="HAD-like"/>
    <property type="match status" value="1"/>
</dbReference>
<comment type="similarity">
    <text evidence="1">Belongs to the HAD-like hydrolase superfamily.</text>
</comment>
<evidence type="ECO:0000256" key="1">
    <source>
        <dbReference type="ARBA" id="ARBA00007958"/>
    </source>
</evidence>
<dbReference type="InterPro" id="IPR050155">
    <property type="entry name" value="HAD-like_hydrolase_sf"/>
</dbReference>
<dbReference type="PANTHER" id="PTHR43434:SF1">
    <property type="entry name" value="PHOSPHOGLYCOLATE PHOSPHATASE"/>
    <property type="match status" value="1"/>
</dbReference>
<dbReference type="InterPro" id="IPR036412">
    <property type="entry name" value="HAD-like_sf"/>
</dbReference>
<dbReference type="SFLD" id="SFLDG01135">
    <property type="entry name" value="C1.5.6:_HAD__Beta-PGM__Phospha"/>
    <property type="match status" value="1"/>
</dbReference>